<dbReference type="SMART" id="SM00054">
    <property type="entry name" value="EFh"/>
    <property type="match status" value="4"/>
</dbReference>
<evidence type="ECO:0000313" key="5">
    <source>
        <dbReference type="EMBL" id="GLC59381.1"/>
    </source>
</evidence>
<evidence type="ECO:0000256" key="2">
    <source>
        <dbReference type="ARBA" id="ARBA00022737"/>
    </source>
</evidence>
<evidence type="ECO:0000256" key="3">
    <source>
        <dbReference type="ARBA" id="ARBA00022837"/>
    </source>
</evidence>
<dbReference type="AlphaFoldDB" id="A0A9W6BVR0"/>
<dbReference type="GO" id="GO:0005509">
    <property type="term" value="F:calcium ion binding"/>
    <property type="evidence" value="ECO:0007669"/>
    <property type="project" value="InterPro"/>
</dbReference>
<feature type="domain" description="EF-hand" evidence="4">
    <location>
        <begin position="20"/>
        <end position="55"/>
    </location>
</feature>
<dbReference type="Gene3D" id="1.10.238.10">
    <property type="entry name" value="EF-hand"/>
    <property type="match status" value="2"/>
</dbReference>
<dbReference type="InterPro" id="IPR018247">
    <property type="entry name" value="EF_Hand_1_Ca_BS"/>
</dbReference>
<name>A0A9W6BVR0_9CHLO</name>
<accession>A0A9W6BVR0</accession>
<dbReference type="EMBL" id="BRXU01000027">
    <property type="protein sequence ID" value="GLC59381.1"/>
    <property type="molecule type" value="Genomic_DNA"/>
</dbReference>
<dbReference type="Proteomes" id="UP001165080">
    <property type="component" value="Unassembled WGS sequence"/>
</dbReference>
<feature type="domain" description="EF-hand" evidence="4">
    <location>
        <begin position="154"/>
        <end position="184"/>
    </location>
</feature>
<dbReference type="PROSITE" id="PS00018">
    <property type="entry name" value="EF_HAND_1"/>
    <property type="match status" value="3"/>
</dbReference>
<keyword evidence="2" id="KW-0677">Repeat</keyword>
<protein>
    <recommendedName>
        <fullName evidence="4">EF-hand domain-containing protein</fullName>
    </recommendedName>
</protein>
<gene>
    <name evidence="5" type="primary">PLEST008200</name>
    <name evidence="5" type="ORF">PLESTB_001480200</name>
</gene>
<dbReference type="PROSITE" id="PS50222">
    <property type="entry name" value="EF_HAND_2"/>
    <property type="match status" value="3"/>
</dbReference>
<sequence length="184" mass="21308">MTAAVVPKKRLGEGAKYSRSEVLKLKELFDSHDLDNNGRVTIQELMKALSEDSPLRQQALSAFRSVDMNKNLVLTFNEYLRRIYPLANDREFKVMLSWVKPSPEEPQELLFEPTTQQLKEIAKMFDRFDSNRNGVIEIQELVAASAVFGYEECEVEELFKNTDKNMNGTINFQEFIQLMKVSYI</sequence>
<feature type="domain" description="EF-hand" evidence="4">
    <location>
        <begin position="116"/>
        <end position="151"/>
    </location>
</feature>
<evidence type="ECO:0000313" key="6">
    <source>
        <dbReference type="Proteomes" id="UP001165080"/>
    </source>
</evidence>
<reference evidence="5 6" key="1">
    <citation type="journal article" date="2023" name="Commun. Biol.">
        <title>Reorganization of the ancestral sex-determining regions during the evolution of trioecy in Pleodorina starrii.</title>
        <authorList>
            <person name="Takahashi K."/>
            <person name="Suzuki S."/>
            <person name="Kawai-Toyooka H."/>
            <person name="Yamamoto K."/>
            <person name="Hamaji T."/>
            <person name="Ootsuki R."/>
            <person name="Yamaguchi H."/>
            <person name="Kawachi M."/>
            <person name="Higashiyama T."/>
            <person name="Nozaki H."/>
        </authorList>
    </citation>
    <scope>NUCLEOTIDE SEQUENCE [LARGE SCALE GENOMIC DNA]</scope>
    <source>
        <strain evidence="5 6">NIES-4479</strain>
    </source>
</reference>
<evidence type="ECO:0000256" key="1">
    <source>
        <dbReference type="ARBA" id="ARBA00022723"/>
    </source>
</evidence>
<keyword evidence="6" id="KW-1185">Reference proteome</keyword>
<evidence type="ECO:0000259" key="4">
    <source>
        <dbReference type="PROSITE" id="PS50222"/>
    </source>
</evidence>
<comment type="caution">
    <text evidence="5">The sequence shown here is derived from an EMBL/GenBank/DDBJ whole genome shotgun (WGS) entry which is preliminary data.</text>
</comment>
<dbReference type="SUPFAM" id="SSF47473">
    <property type="entry name" value="EF-hand"/>
    <property type="match status" value="1"/>
</dbReference>
<keyword evidence="1" id="KW-0479">Metal-binding</keyword>
<organism evidence="5 6">
    <name type="scientific">Pleodorina starrii</name>
    <dbReference type="NCBI Taxonomy" id="330485"/>
    <lineage>
        <taxon>Eukaryota</taxon>
        <taxon>Viridiplantae</taxon>
        <taxon>Chlorophyta</taxon>
        <taxon>core chlorophytes</taxon>
        <taxon>Chlorophyceae</taxon>
        <taxon>CS clade</taxon>
        <taxon>Chlamydomonadales</taxon>
        <taxon>Volvocaceae</taxon>
        <taxon>Pleodorina</taxon>
    </lineage>
</organism>
<dbReference type="PANTHER" id="PTHR45942">
    <property type="entry name" value="PROTEIN PHOSPATASE 3 REGULATORY SUBUNIT B ALPHA ISOFORM TYPE 1"/>
    <property type="match status" value="1"/>
</dbReference>
<proteinExistence type="predicted"/>
<keyword evidence="3" id="KW-0106">Calcium</keyword>
<dbReference type="InterPro" id="IPR011992">
    <property type="entry name" value="EF-hand-dom_pair"/>
</dbReference>
<dbReference type="Pfam" id="PF13499">
    <property type="entry name" value="EF-hand_7"/>
    <property type="match status" value="2"/>
</dbReference>
<dbReference type="InterPro" id="IPR002048">
    <property type="entry name" value="EF_hand_dom"/>
</dbReference>